<organism evidence="1 2">
    <name type="scientific">Linum trigynum</name>
    <dbReference type="NCBI Taxonomy" id="586398"/>
    <lineage>
        <taxon>Eukaryota</taxon>
        <taxon>Viridiplantae</taxon>
        <taxon>Streptophyta</taxon>
        <taxon>Embryophyta</taxon>
        <taxon>Tracheophyta</taxon>
        <taxon>Spermatophyta</taxon>
        <taxon>Magnoliopsida</taxon>
        <taxon>eudicotyledons</taxon>
        <taxon>Gunneridae</taxon>
        <taxon>Pentapetalae</taxon>
        <taxon>rosids</taxon>
        <taxon>fabids</taxon>
        <taxon>Malpighiales</taxon>
        <taxon>Linaceae</taxon>
        <taxon>Linum</taxon>
    </lineage>
</organism>
<proteinExistence type="predicted"/>
<sequence>MPSSSRKASPPEFSGALLQAQRILFRASMRIPPAPFILIPWQLGLELPVSLHQLGFSPITCCGRNMDPIPPAISCFGSSSATILSIFSPKHTPKLQHKMVMAFQPLRINSP</sequence>
<reference evidence="1 2" key="1">
    <citation type="submission" date="2024-04" db="EMBL/GenBank/DDBJ databases">
        <authorList>
            <person name="Fracassetti M."/>
        </authorList>
    </citation>
    <scope>NUCLEOTIDE SEQUENCE [LARGE SCALE GENOMIC DNA]</scope>
</reference>
<name>A0AAV2GNT0_9ROSI</name>
<keyword evidence="2" id="KW-1185">Reference proteome</keyword>
<evidence type="ECO:0000313" key="2">
    <source>
        <dbReference type="Proteomes" id="UP001497516"/>
    </source>
</evidence>
<dbReference type="AlphaFoldDB" id="A0AAV2GNT0"/>
<dbReference type="EMBL" id="OZ034822">
    <property type="protein sequence ID" value="CAL1412334.1"/>
    <property type="molecule type" value="Genomic_DNA"/>
</dbReference>
<protein>
    <submittedName>
        <fullName evidence="1">Uncharacterized protein</fullName>
    </submittedName>
</protein>
<gene>
    <name evidence="1" type="ORF">LTRI10_LOCUS51634</name>
</gene>
<evidence type="ECO:0000313" key="1">
    <source>
        <dbReference type="EMBL" id="CAL1412334.1"/>
    </source>
</evidence>
<dbReference type="Proteomes" id="UP001497516">
    <property type="component" value="Chromosome 9"/>
</dbReference>
<accession>A0AAV2GNT0</accession>